<evidence type="ECO:0000313" key="1">
    <source>
        <dbReference type="EMBL" id="GEM89510.1"/>
    </source>
</evidence>
<dbReference type="PANTHER" id="PTHR42941">
    <property type="entry name" value="SLL1037 PROTEIN"/>
    <property type="match status" value="1"/>
</dbReference>
<accession>A0A511RIP3</accession>
<proteinExistence type="predicted"/>
<dbReference type="Proteomes" id="UP000321827">
    <property type="component" value="Unassembled WGS sequence"/>
</dbReference>
<dbReference type="NCBIfam" id="TIGR02122">
    <property type="entry name" value="TRAP_TAXI"/>
    <property type="match status" value="1"/>
</dbReference>
<dbReference type="Gene3D" id="3.40.190.10">
    <property type="entry name" value="Periplasmic binding protein-like II"/>
    <property type="match status" value="2"/>
</dbReference>
<evidence type="ECO:0000313" key="2">
    <source>
        <dbReference type="Proteomes" id="UP000321827"/>
    </source>
</evidence>
<organism evidence="1 2">
    <name type="scientific">Oceanithermus desulfurans NBRC 100063</name>
    <dbReference type="NCBI Taxonomy" id="1227550"/>
    <lineage>
        <taxon>Bacteria</taxon>
        <taxon>Thermotogati</taxon>
        <taxon>Deinococcota</taxon>
        <taxon>Deinococci</taxon>
        <taxon>Thermales</taxon>
        <taxon>Thermaceae</taxon>
        <taxon>Oceanithermus</taxon>
    </lineage>
</organism>
<dbReference type="CDD" id="cd13569">
    <property type="entry name" value="PBP2_TAXI_TRAP_like_1"/>
    <property type="match status" value="1"/>
</dbReference>
<dbReference type="OrthoDB" id="9776669at2"/>
<dbReference type="InterPro" id="IPR011852">
    <property type="entry name" value="TRAP_TAXI"/>
</dbReference>
<protein>
    <submittedName>
        <fullName evidence="1">C4-dicarboxylate ABC transporter substrate-binding protein</fullName>
    </submittedName>
</protein>
<reference evidence="1 2" key="1">
    <citation type="submission" date="2019-07" db="EMBL/GenBank/DDBJ databases">
        <title>Whole genome shotgun sequence of Oceanithermus desulfurans NBRC 100063.</title>
        <authorList>
            <person name="Hosoyama A."/>
            <person name="Uohara A."/>
            <person name="Ohji S."/>
            <person name="Ichikawa N."/>
        </authorList>
    </citation>
    <scope>NUCLEOTIDE SEQUENCE [LARGE SCALE GENOMIC DNA]</scope>
    <source>
        <strain evidence="1 2">NBRC 100063</strain>
    </source>
</reference>
<dbReference type="Pfam" id="PF16868">
    <property type="entry name" value="NMT1_3"/>
    <property type="match status" value="1"/>
</dbReference>
<dbReference type="SUPFAM" id="SSF53850">
    <property type="entry name" value="Periplasmic binding protein-like II"/>
    <property type="match status" value="1"/>
</dbReference>
<dbReference type="RefSeq" id="WP_147146392.1">
    <property type="nucleotide sequence ID" value="NZ_BJXN01000005.1"/>
</dbReference>
<sequence length="323" mass="34123">MKLTRGLVVLALLLAVGLAFGQVKRISLATGGTGGVYYPLGGGIAQIWTDYVQGVEASAEVTGASVENVRLVAGGEAQAALGTSGVVVQAYKGEGKFKGKPQPILAIGAMYPNAWQFVTVAETGIKKIADIKGKRVSTGAPGSGTAVMTRAVLETLGFKPGKDFKEFRLSFAEQVSALKDGTIDVGSWSVGLGPGSLVDLATTRQMVLICMTPEEQAKVSAENPYYKPFTIPAGTYKGVDYDCLTVGTPNVLFVNADEDTELVYQLTKALFEHVDELGQIHPAGKTISPEYVLKATLIPLHPGAIKYYEEIGLTVPDQLKPAK</sequence>
<gene>
    <name evidence="1" type="ORF">ODE01S_09440</name>
</gene>
<dbReference type="PANTHER" id="PTHR42941:SF1">
    <property type="entry name" value="SLL1037 PROTEIN"/>
    <property type="match status" value="1"/>
</dbReference>
<dbReference type="EMBL" id="BJXN01000005">
    <property type="protein sequence ID" value="GEM89510.1"/>
    <property type="molecule type" value="Genomic_DNA"/>
</dbReference>
<name>A0A511RIP3_9DEIN</name>
<dbReference type="AlphaFoldDB" id="A0A511RIP3"/>
<comment type="caution">
    <text evidence="1">The sequence shown here is derived from an EMBL/GenBank/DDBJ whole genome shotgun (WGS) entry which is preliminary data.</text>
</comment>